<dbReference type="GO" id="GO:0035485">
    <property type="term" value="F:adenine/guanine mispair binding"/>
    <property type="evidence" value="ECO:0007669"/>
    <property type="project" value="TreeGrafter"/>
</dbReference>
<evidence type="ECO:0000256" key="10">
    <source>
        <dbReference type="ARBA" id="ARBA00023004"/>
    </source>
</evidence>
<dbReference type="InterPro" id="IPR015797">
    <property type="entry name" value="NUDIX_hydrolase-like_dom_sf"/>
</dbReference>
<dbReference type="SUPFAM" id="SSF48150">
    <property type="entry name" value="DNA-glycosylase"/>
    <property type="match status" value="1"/>
</dbReference>
<name>A0A2R4MGT2_9HYPH</name>
<dbReference type="GO" id="GO:0046872">
    <property type="term" value="F:metal ion binding"/>
    <property type="evidence" value="ECO:0007669"/>
    <property type="project" value="UniProtKB-UniRule"/>
</dbReference>
<keyword evidence="12" id="KW-0234">DNA repair</keyword>
<feature type="domain" description="HhH-GPD" evidence="15">
    <location>
        <begin position="58"/>
        <end position="206"/>
    </location>
</feature>
<evidence type="ECO:0000256" key="3">
    <source>
        <dbReference type="ARBA" id="ARBA00008343"/>
    </source>
</evidence>
<dbReference type="Gene3D" id="1.10.1670.10">
    <property type="entry name" value="Helix-hairpin-Helix base-excision DNA repair enzymes (C-terminal)"/>
    <property type="match status" value="1"/>
</dbReference>
<keyword evidence="17" id="KW-1185">Reference proteome</keyword>
<dbReference type="PANTHER" id="PTHR42944:SF1">
    <property type="entry name" value="ADENINE DNA GLYCOSYLASE"/>
    <property type="match status" value="1"/>
</dbReference>
<gene>
    <name evidence="16" type="ORF">MXMO3_02737</name>
</gene>
<comment type="catalytic activity">
    <reaction evidence="1 14">
        <text>Hydrolyzes free adenine bases from 7,8-dihydro-8-oxoguanine:adenine mismatched double-stranded DNA, leaving an apurinic site.</text>
        <dbReference type="EC" id="3.2.2.31"/>
    </reaction>
</comment>
<evidence type="ECO:0000256" key="5">
    <source>
        <dbReference type="ARBA" id="ARBA00022023"/>
    </source>
</evidence>
<evidence type="ECO:0000313" key="17">
    <source>
        <dbReference type="Proteomes" id="UP000258927"/>
    </source>
</evidence>
<dbReference type="InterPro" id="IPR003265">
    <property type="entry name" value="HhH-GPD_domain"/>
</dbReference>
<dbReference type="Pfam" id="PF14815">
    <property type="entry name" value="NUDIX_4"/>
    <property type="match status" value="1"/>
</dbReference>
<dbReference type="STRING" id="1122213.GCA_000423365_00372"/>
<accession>A0A2R4MGT2</accession>
<dbReference type="GO" id="GO:0032357">
    <property type="term" value="F:oxidized purine DNA binding"/>
    <property type="evidence" value="ECO:0007669"/>
    <property type="project" value="TreeGrafter"/>
</dbReference>
<evidence type="ECO:0000256" key="1">
    <source>
        <dbReference type="ARBA" id="ARBA00000843"/>
    </source>
</evidence>
<dbReference type="FunFam" id="1.10.340.30:FF:000002">
    <property type="entry name" value="Adenine DNA glycosylase"/>
    <property type="match status" value="1"/>
</dbReference>
<dbReference type="NCBIfam" id="TIGR01084">
    <property type="entry name" value="mutY"/>
    <property type="match status" value="1"/>
</dbReference>
<dbReference type="SMART" id="SM00478">
    <property type="entry name" value="ENDO3c"/>
    <property type="match status" value="1"/>
</dbReference>
<dbReference type="InterPro" id="IPR023170">
    <property type="entry name" value="HhH_base_excis_C"/>
</dbReference>
<proteinExistence type="inferred from homology"/>
<reference evidence="16 17" key="1">
    <citation type="submission" date="2017-05" db="EMBL/GenBank/DDBJ databases">
        <title>Genome Analysis of Maritalea myrionectae HL2708#5.</title>
        <authorList>
            <consortium name="Cotde Inc.-PKNU"/>
            <person name="Jang D."/>
            <person name="Oh H.-M."/>
        </authorList>
    </citation>
    <scope>NUCLEOTIDE SEQUENCE [LARGE SCALE GENOMIC DNA]</scope>
    <source>
        <strain evidence="16 17">HL2708#5</strain>
    </source>
</reference>
<keyword evidence="7" id="KW-0479">Metal-binding</keyword>
<evidence type="ECO:0000256" key="12">
    <source>
        <dbReference type="ARBA" id="ARBA00023204"/>
    </source>
</evidence>
<evidence type="ECO:0000256" key="4">
    <source>
        <dbReference type="ARBA" id="ARBA00012045"/>
    </source>
</evidence>
<evidence type="ECO:0000256" key="9">
    <source>
        <dbReference type="ARBA" id="ARBA00022801"/>
    </source>
</evidence>
<keyword evidence="13 14" id="KW-0326">Glycosidase</keyword>
<evidence type="ECO:0000259" key="15">
    <source>
        <dbReference type="SMART" id="SM00478"/>
    </source>
</evidence>
<dbReference type="GO" id="GO:0000701">
    <property type="term" value="F:purine-specific mismatch base pair DNA N-glycosylase activity"/>
    <property type="evidence" value="ECO:0007669"/>
    <property type="project" value="UniProtKB-EC"/>
</dbReference>
<dbReference type="InterPro" id="IPR044298">
    <property type="entry name" value="MIG/MutY"/>
</dbReference>
<dbReference type="PANTHER" id="PTHR42944">
    <property type="entry name" value="ADENINE DNA GLYCOSYLASE"/>
    <property type="match status" value="1"/>
</dbReference>
<evidence type="ECO:0000256" key="7">
    <source>
        <dbReference type="ARBA" id="ARBA00022723"/>
    </source>
</evidence>
<comment type="similarity">
    <text evidence="3 14">Belongs to the Nth/MutY family.</text>
</comment>
<dbReference type="EC" id="3.2.2.31" evidence="4 14"/>
<dbReference type="GO" id="GO:0006298">
    <property type="term" value="P:mismatch repair"/>
    <property type="evidence" value="ECO:0007669"/>
    <property type="project" value="TreeGrafter"/>
</dbReference>
<dbReference type="Gene3D" id="1.10.340.30">
    <property type="entry name" value="Hypothetical protein, domain 2"/>
    <property type="match status" value="1"/>
</dbReference>
<dbReference type="Pfam" id="PF00730">
    <property type="entry name" value="HhH-GPD"/>
    <property type="match status" value="1"/>
</dbReference>
<dbReference type="Gene3D" id="3.90.79.10">
    <property type="entry name" value="Nucleoside Triphosphate Pyrophosphohydrolase"/>
    <property type="match status" value="1"/>
</dbReference>
<evidence type="ECO:0000256" key="14">
    <source>
        <dbReference type="RuleBase" id="RU365096"/>
    </source>
</evidence>
<dbReference type="CDD" id="cd03431">
    <property type="entry name" value="NUDIX_DNA_Glycosylase_C-MutY"/>
    <property type="match status" value="1"/>
</dbReference>
<dbReference type="InterPro" id="IPR005760">
    <property type="entry name" value="A/G_AdeGlyc_MutY"/>
</dbReference>
<comment type="function">
    <text evidence="2">Adenine glycosylase active on G-A mispairs. MutY also corrects error-prone DNA synthesis past GO lesions which are due to the oxidatively damaged form of guanine: 7,8-dihydro-8-oxoguanine (8-oxo-dGTP).</text>
</comment>
<organism evidence="16 17">
    <name type="scientific">Maritalea myrionectae</name>
    <dbReference type="NCBI Taxonomy" id="454601"/>
    <lineage>
        <taxon>Bacteria</taxon>
        <taxon>Pseudomonadati</taxon>
        <taxon>Pseudomonadota</taxon>
        <taxon>Alphaproteobacteria</taxon>
        <taxon>Hyphomicrobiales</taxon>
        <taxon>Devosiaceae</taxon>
        <taxon>Maritalea</taxon>
    </lineage>
</organism>
<dbReference type="EMBL" id="CP021330">
    <property type="protein sequence ID" value="AVX05248.1"/>
    <property type="molecule type" value="Genomic_DNA"/>
</dbReference>
<evidence type="ECO:0000256" key="13">
    <source>
        <dbReference type="ARBA" id="ARBA00023295"/>
    </source>
</evidence>
<dbReference type="Pfam" id="PF00633">
    <property type="entry name" value="HHH"/>
    <property type="match status" value="1"/>
</dbReference>
<dbReference type="AlphaFoldDB" id="A0A2R4MGT2"/>
<dbReference type="InterPro" id="IPR000445">
    <property type="entry name" value="HhH_motif"/>
</dbReference>
<evidence type="ECO:0000256" key="6">
    <source>
        <dbReference type="ARBA" id="ARBA00022485"/>
    </source>
</evidence>
<dbReference type="KEGG" id="mmyr:MXMO3_02737"/>
<keyword evidence="10 14" id="KW-0408">Iron</keyword>
<protein>
    <recommendedName>
        <fullName evidence="5 14">Adenine DNA glycosylase</fullName>
        <ecNumber evidence="4 14">3.2.2.31</ecNumber>
    </recommendedName>
</protein>
<keyword evidence="6" id="KW-0004">4Fe-4S</keyword>
<dbReference type="InterPro" id="IPR011257">
    <property type="entry name" value="DNA_glycosylase"/>
</dbReference>
<dbReference type="InterPro" id="IPR029119">
    <property type="entry name" value="MutY_C"/>
</dbReference>
<keyword evidence="9" id="KW-0378">Hydrolase</keyword>
<evidence type="ECO:0000256" key="11">
    <source>
        <dbReference type="ARBA" id="ARBA00023014"/>
    </source>
</evidence>
<keyword evidence="11" id="KW-0411">Iron-sulfur</keyword>
<comment type="cofactor">
    <cofactor evidence="14">
        <name>[4Fe-4S] cluster</name>
        <dbReference type="ChEBI" id="CHEBI:49883"/>
    </cofactor>
    <text evidence="14">Binds 1 [4Fe-4S] cluster.</text>
</comment>
<dbReference type="CDD" id="cd00056">
    <property type="entry name" value="ENDO3c"/>
    <property type="match status" value="1"/>
</dbReference>
<evidence type="ECO:0000256" key="8">
    <source>
        <dbReference type="ARBA" id="ARBA00022763"/>
    </source>
</evidence>
<evidence type="ECO:0000256" key="2">
    <source>
        <dbReference type="ARBA" id="ARBA00002933"/>
    </source>
</evidence>
<dbReference type="GO" id="GO:0006284">
    <property type="term" value="P:base-excision repair"/>
    <property type="evidence" value="ECO:0007669"/>
    <property type="project" value="UniProtKB-UniRule"/>
</dbReference>
<dbReference type="GO" id="GO:0034039">
    <property type="term" value="F:8-oxo-7,8-dihydroguanine DNA N-glycosylase activity"/>
    <property type="evidence" value="ECO:0007669"/>
    <property type="project" value="TreeGrafter"/>
</dbReference>
<dbReference type="SUPFAM" id="SSF55811">
    <property type="entry name" value="Nudix"/>
    <property type="match status" value="1"/>
</dbReference>
<evidence type="ECO:0000313" key="16">
    <source>
        <dbReference type="EMBL" id="AVX05248.1"/>
    </source>
</evidence>
<dbReference type="GO" id="GO:0051539">
    <property type="term" value="F:4 iron, 4 sulfur cluster binding"/>
    <property type="evidence" value="ECO:0007669"/>
    <property type="project" value="UniProtKB-UniRule"/>
</dbReference>
<dbReference type="RefSeq" id="WP_117396209.1">
    <property type="nucleotide sequence ID" value="NZ_CP021330.1"/>
</dbReference>
<sequence length="356" mass="39522">MHEKISKTRGKNAPTLDAEAMLEWYDRSARTLPWRVGPQARAEGVLPNPYFVWLSEIMLQQTTVPTVGKYFAAFTSQWPTIFDLAAAPRDDVLKAWAGLGYYARARNLHACAQVLVEEHNGIFPASAEELQKLPGIGPYTSAAIAAICFDEQVAVVDGNVDRVVARYTALDKPVRDQKPFVREVVARSVPKRAGDFAQSLMDLGATICAPKRANCLICPIAQNCAGRKSGAPENYPVAAPKKPKPQRFGHAFVVQNQRGEIFLRQRPEKGLLAAMTEVPGSEWIGDRTEPAFPFTGDWHKRGTIDHVFTHFALEVTVWFIQSDTPPTETGWWQPRDTLTGEALPTAFKKVLQKALK</sequence>
<keyword evidence="8 14" id="KW-0227">DNA damage</keyword>
<dbReference type="Proteomes" id="UP000258927">
    <property type="component" value="Chromosome"/>
</dbReference>